<organism evidence="6 7">
    <name type="scientific">Oricola cellulosilytica</name>
    <dbReference type="NCBI Taxonomy" id="1429082"/>
    <lineage>
        <taxon>Bacteria</taxon>
        <taxon>Pseudomonadati</taxon>
        <taxon>Pseudomonadota</taxon>
        <taxon>Alphaproteobacteria</taxon>
        <taxon>Hyphomicrobiales</taxon>
        <taxon>Ahrensiaceae</taxon>
        <taxon>Oricola</taxon>
    </lineage>
</organism>
<dbReference type="Gene3D" id="3.20.20.70">
    <property type="entry name" value="Aldolase class I"/>
    <property type="match status" value="1"/>
</dbReference>
<dbReference type="SUPFAM" id="SSF51569">
    <property type="entry name" value="Aldolase"/>
    <property type="match status" value="1"/>
</dbReference>
<evidence type="ECO:0000313" key="6">
    <source>
        <dbReference type="EMBL" id="TCD16326.1"/>
    </source>
</evidence>
<dbReference type="EMBL" id="SJST01000001">
    <property type="protein sequence ID" value="TCD16326.1"/>
    <property type="molecule type" value="Genomic_DNA"/>
</dbReference>
<protein>
    <submittedName>
        <fullName evidence="6">2-dehydro-3-deoxy-6-phosphogalactonate aldolase</fullName>
    </submittedName>
</protein>
<dbReference type="InterPro" id="IPR031338">
    <property type="entry name" value="KDPG/KHG_AS_2"/>
</dbReference>
<dbReference type="Proteomes" id="UP000291301">
    <property type="component" value="Unassembled WGS sequence"/>
</dbReference>
<dbReference type="Pfam" id="PF01081">
    <property type="entry name" value="Aldolase"/>
    <property type="match status" value="1"/>
</dbReference>
<dbReference type="OrthoDB" id="7204076at2"/>
<comment type="pathway">
    <text evidence="1">Carbohydrate acid metabolism.</text>
</comment>
<dbReference type="PROSITE" id="PS00160">
    <property type="entry name" value="ALDOLASE_KDPG_KHG_2"/>
    <property type="match status" value="1"/>
</dbReference>
<accession>A0A4R0PET3</accession>
<dbReference type="CDD" id="cd00452">
    <property type="entry name" value="KDPG_aldolase"/>
    <property type="match status" value="1"/>
</dbReference>
<sequence>MAKETQRSARWPKMKRELIAILRGLPPAEALDVASALVDAGFEAIEIPLNSPDPFNSIEAVARAHGKDALVGAGTVLGTADVDRLHDAGGRLLVSPNVDPGVLARAGAHAMVTMPGVFSPTEALAALAAGASGLKFFPASVLGATGIKAISAVLPAGTIVGAVGGVSELDFETYGEQGIRVFGLGSSIFRPGMELKEIAARAHRTVQAWDAVFSGTVEV</sequence>
<evidence type="ECO:0000313" key="7">
    <source>
        <dbReference type="Proteomes" id="UP000291301"/>
    </source>
</evidence>
<keyword evidence="4" id="KW-0456">Lyase</keyword>
<comment type="similarity">
    <text evidence="2">Belongs to the KHG/KDPG aldolase family.</text>
</comment>
<name>A0A4R0PET3_9HYPH</name>
<reference evidence="6 7" key="1">
    <citation type="journal article" date="2015" name="Antonie Van Leeuwenhoek">
        <title>Oricola cellulosilytica gen. nov., sp. nov., a cellulose-degrading bacterium of the family Phyllobacteriaceae isolated from surface seashore water, and emended descriptions of Mesorhizobium loti and Phyllobacterium myrsinacearum.</title>
        <authorList>
            <person name="Hameed A."/>
            <person name="Shahina M."/>
            <person name="Lai W.A."/>
            <person name="Lin S.Y."/>
            <person name="Young L.S."/>
            <person name="Liu Y.C."/>
            <person name="Hsu Y.H."/>
            <person name="Young C.C."/>
        </authorList>
    </citation>
    <scope>NUCLEOTIDE SEQUENCE [LARGE SCALE GENOMIC DNA]</scope>
    <source>
        <strain evidence="6 7">KCTC 52183</strain>
    </source>
</reference>
<dbReference type="PANTHER" id="PTHR30246:SF1">
    <property type="entry name" value="2-DEHYDRO-3-DEOXY-6-PHOSPHOGALACTONATE ALDOLASE-RELATED"/>
    <property type="match status" value="1"/>
</dbReference>
<keyword evidence="5" id="KW-0119">Carbohydrate metabolism</keyword>
<dbReference type="RefSeq" id="WP_131565090.1">
    <property type="nucleotide sequence ID" value="NZ_JAINFK010000001.1"/>
</dbReference>
<proteinExistence type="inferred from homology"/>
<evidence type="ECO:0000256" key="2">
    <source>
        <dbReference type="ARBA" id="ARBA00006906"/>
    </source>
</evidence>
<dbReference type="GO" id="GO:0016829">
    <property type="term" value="F:lyase activity"/>
    <property type="evidence" value="ECO:0007669"/>
    <property type="project" value="UniProtKB-KW"/>
</dbReference>
<evidence type="ECO:0000256" key="5">
    <source>
        <dbReference type="ARBA" id="ARBA00023277"/>
    </source>
</evidence>
<evidence type="ECO:0000256" key="4">
    <source>
        <dbReference type="ARBA" id="ARBA00023239"/>
    </source>
</evidence>
<comment type="caution">
    <text evidence="6">The sequence shown here is derived from an EMBL/GenBank/DDBJ whole genome shotgun (WGS) entry which is preliminary data.</text>
</comment>
<keyword evidence="7" id="KW-1185">Reference proteome</keyword>
<dbReference type="InterPro" id="IPR000887">
    <property type="entry name" value="Aldlse_KDPG_KHG"/>
</dbReference>
<dbReference type="PANTHER" id="PTHR30246">
    <property type="entry name" value="2-KETO-3-DEOXY-6-PHOSPHOGLUCONATE ALDOLASE"/>
    <property type="match status" value="1"/>
</dbReference>
<evidence type="ECO:0000256" key="1">
    <source>
        <dbReference type="ARBA" id="ARBA00004761"/>
    </source>
</evidence>
<dbReference type="AlphaFoldDB" id="A0A4R0PET3"/>
<comment type="subunit">
    <text evidence="3">Homotrimer.</text>
</comment>
<dbReference type="NCBIfam" id="NF006600">
    <property type="entry name" value="PRK09140.1"/>
    <property type="match status" value="1"/>
</dbReference>
<dbReference type="InterPro" id="IPR013785">
    <property type="entry name" value="Aldolase_TIM"/>
</dbReference>
<evidence type="ECO:0000256" key="3">
    <source>
        <dbReference type="ARBA" id="ARBA00011233"/>
    </source>
</evidence>
<gene>
    <name evidence="6" type="ORF">E0D97_02535</name>
</gene>